<evidence type="ECO:0000256" key="2">
    <source>
        <dbReference type="ARBA" id="ARBA00022729"/>
    </source>
</evidence>
<dbReference type="GO" id="GO:0005576">
    <property type="term" value="C:extracellular region"/>
    <property type="evidence" value="ECO:0007669"/>
    <property type="project" value="UniProtKB-SubCell"/>
</dbReference>
<evidence type="ECO:0000256" key="1">
    <source>
        <dbReference type="ARBA" id="ARBA00004613"/>
    </source>
</evidence>
<dbReference type="GO" id="GO:0016810">
    <property type="term" value="F:hydrolase activity, acting on carbon-nitrogen (but not peptide) bonds"/>
    <property type="evidence" value="ECO:0007669"/>
    <property type="project" value="InterPro"/>
</dbReference>
<dbReference type="EMBL" id="PFAV01000032">
    <property type="protein sequence ID" value="PIR91503.1"/>
    <property type="molecule type" value="Genomic_DNA"/>
</dbReference>
<dbReference type="Proteomes" id="UP000228906">
    <property type="component" value="Unassembled WGS sequence"/>
</dbReference>
<dbReference type="GO" id="GO:0005975">
    <property type="term" value="P:carbohydrate metabolic process"/>
    <property type="evidence" value="ECO:0007669"/>
    <property type="project" value="InterPro"/>
</dbReference>
<dbReference type="PROSITE" id="PS51677">
    <property type="entry name" value="NODB"/>
    <property type="match status" value="1"/>
</dbReference>
<dbReference type="SUPFAM" id="SSF88713">
    <property type="entry name" value="Glycoside hydrolase/deacetylase"/>
    <property type="match status" value="1"/>
</dbReference>
<keyword evidence="2" id="KW-0732">Signal</keyword>
<dbReference type="Pfam" id="PF01522">
    <property type="entry name" value="Polysacc_deac_1"/>
    <property type="match status" value="1"/>
</dbReference>
<evidence type="ECO:0000259" key="3">
    <source>
        <dbReference type="PROSITE" id="PS51677"/>
    </source>
</evidence>
<dbReference type="PANTHER" id="PTHR34216">
    <property type="match status" value="1"/>
</dbReference>
<evidence type="ECO:0000313" key="4">
    <source>
        <dbReference type="EMBL" id="PIR91503.1"/>
    </source>
</evidence>
<comment type="caution">
    <text evidence="4">The sequence shown here is derived from an EMBL/GenBank/DDBJ whole genome shotgun (WGS) entry which is preliminary data.</text>
</comment>
<protein>
    <recommendedName>
        <fullName evidence="3">NodB homology domain-containing protein</fullName>
    </recommendedName>
</protein>
<dbReference type="InterPro" id="IPR011330">
    <property type="entry name" value="Glyco_hydro/deAcase_b/a-brl"/>
</dbReference>
<feature type="domain" description="NodB homology" evidence="3">
    <location>
        <begin position="80"/>
        <end position="250"/>
    </location>
</feature>
<sequence>MKNLIKNLISGFLSIFIFLAPKNRAVILMYHSVGRNEIPSTVSPKNFAKQMAYLKEKQYQVISLANLADILEKKQPWPTKAVVLSFDDGYADNFIFAWPILWQYNFPATIFLTAGTIGGEKIKKTGERLPMLAWPEIEKMQKSGLVDFQPHTQSHPRLSEISQAEAQKEITESQAVIKEHLGGEAQFFAYPYGVYNQSIIDILKANGFIAALTVSRGLVKQESQLFELPRMAVSLKTSLAQFKSKLNFGF</sequence>
<name>A0A2H0UXH0_9BACT</name>
<comment type="subcellular location">
    <subcellularLocation>
        <location evidence="1">Secreted</location>
    </subcellularLocation>
</comment>
<gene>
    <name evidence="4" type="ORF">COU03_01855</name>
</gene>
<reference evidence="5" key="1">
    <citation type="submission" date="2017-09" db="EMBL/GenBank/DDBJ databases">
        <title>Depth-based differentiation of microbial function through sediment-hosted aquifers and enrichment of novel symbionts in the deep terrestrial subsurface.</title>
        <authorList>
            <person name="Probst A.J."/>
            <person name="Ladd B."/>
            <person name="Jarett J.K."/>
            <person name="Geller-Mcgrath D.E."/>
            <person name="Sieber C.M.K."/>
            <person name="Emerson J.B."/>
            <person name="Anantharaman K."/>
            <person name="Thomas B.C."/>
            <person name="Malmstrom R."/>
            <person name="Stieglmeier M."/>
            <person name="Klingl A."/>
            <person name="Woyke T."/>
            <person name="Ryan C.M."/>
            <person name="Banfield J.F."/>
        </authorList>
    </citation>
    <scope>NUCLEOTIDE SEQUENCE [LARGE SCALE GENOMIC DNA]</scope>
</reference>
<dbReference type="InterPro" id="IPR051398">
    <property type="entry name" value="Polysacch_Deacetylase"/>
</dbReference>
<proteinExistence type="predicted"/>
<dbReference type="AlphaFoldDB" id="A0A2H0UXH0"/>
<evidence type="ECO:0000313" key="5">
    <source>
        <dbReference type="Proteomes" id="UP000228906"/>
    </source>
</evidence>
<dbReference type="CDD" id="cd10918">
    <property type="entry name" value="CE4_NodB_like_5s_6s"/>
    <property type="match status" value="1"/>
</dbReference>
<dbReference type="Gene3D" id="3.20.20.370">
    <property type="entry name" value="Glycoside hydrolase/deacetylase"/>
    <property type="match status" value="1"/>
</dbReference>
<dbReference type="InterPro" id="IPR002509">
    <property type="entry name" value="NODB_dom"/>
</dbReference>
<dbReference type="PANTHER" id="PTHR34216:SF3">
    <property type="entry name" value="POLY-BETA-1,6-N-ACETYL-D-GLUCOSAMINE N-DEACETYLASE"/>
    <property type="match status" value="1"/>
</dbReference>
<organism evidence="4 5">
    <name type="scientific">bacterium (Candidatus Gribaldobacteria) CG10_big_fil_rev_8_21_14_0_10_41_12</name>
    <dbReference type="NCBI Taxonomy" id="2014277"/>
    <lineage>
        <taxon>Bacteria</taxon>
        <taxon>Candidatus Gribaldobacteria</taxon>
    </lineage>
</organism>
<accession>A0A2H0UXH0</accession>